<evidence type="ECO:0000313" key="2">
    <source>
        <dbReference type="Proteomes" id="UP001304088"/>
    </source>
</evidence>
<reference evidence="1 2" key="1">
    <citation type="submission" date="2023-02" db="EMBL/GenBank/DDBJ databases">
        <title>Streptococcus sp. Genome Sequencing and Assembly.</title>
        <authorList>
            <person name="Shore S.M."/>
            <person name="Nicholson T.L."/>
        </authorList>
    </citation>
    <scope>NUCLEOTIDE SEQUENCE [LARGE SCALE GENOMIC DNA]</scope>
    <source>
        <strain evidence="1 2">29896</strain>
    </source>
</reference>
<dbReference type="Proteomes" id="UP001304088">
    <property type="component" value="Chromosome"/>
</dbReference>
<protein>
    <submittedName>
        <fullName evidence="1">Uncharacterized protein</fullName>
    </submittedName>
</protein>
<evidence type="ECO:0000313" key="1">
    <source>
        <dbReference type="EMBL" id="WNY47191.1"/>
    </source>
</evidence>
<dbReference type="AlphaFoldDB" id="A0AA96VF88"/>
<proteinExistence type="predicted"/>
<name>A0AA96VF88_9STRE</name>
<sequence length="438" mass="51978">MNANYMLKCTTCNSLMRLRVQAGYYNWIPFAYECPECKVMCRGEVLINSQVSPVDKKGDVLDNLWNCKRIKDDEFDVDDVGYVIQLSTELYTDKMLKSAGSMHQIIHLSPHMQYAVSGAGEKSEQLQQFVKEFLTNIRPKSELYTSFWDLYEKSPTYLHKRKKELNLLSKKEKKHKKVNESDKISFLQDVVYRDIRESEYYNNIARKVLGQLETIRKKHYREYNELFSFVKKDYGSYVKKIYTVTSNFLNYYNYILPVMLNEIVGTFPIDEIKAKWGIAQTDFETIKKYYSDNYEDLKDLILIIILMNNISNRGKINKFHSEFYTQFPKVVEPVEEDLENFNNKIKNVGNRIKVLLFDESNNEFLKRIFDNEVRNSIDHRDYSYDANEQKISFQNKTDTKELYLIEFGCTLFYGFIYANILWDALMYIANESDLIEFK</sequence>
<dbReference type="KEGG" id="ssuv:PXH68_00295"/>
<organism evidence="1 2">
    <name type="scientific">Streptococcus suivaginalis</name>
    <dbReference type="NCBI Taxonomy" id="3028082"/>
    <lineage>
        <taxon>Bacteria</taxon>
        <taxon>Bacillati</taxon>
        <taxon>Bacillota</taxon>
        <taxon>Bacilli</taxon>
        <taxon>Lactobacillales</taxon>
        <taxon>Streptococcaceae</taxon>
        <taxon>Streptococcus</taxon>
    </lineage>
</organism>
<keyword evidence="2" id="KW-1185">Reference proteome</keyword>
<accession>A0AA96VF88</accession>
<gene>
    <name evidence="1" type="ORF">PXH68_00295</name>
</gene>
<dbReference type="RefSeq" id="WP_248028196.1">
    <property type="nucleotide sequence ID" value="NZ_CP118733.1"/>
</dbReference>
<dbReference type="EMBL" id="CP118733">
    <property type="protein sequence ID" value="WNY47191.1"/>
    <property type="molecule type" value="Genomic_DNA"/>
</dbReference>